<protein>
    <recommendedName>
        <fullName evidence="1">HYR-like domain-containing protein</fullName>
    </recommendedName>
</protein>
<reference evidence="2 3" key="1">
    <citation type="submission" date="2016-11" db="EMBL/GenBank/DDBJ databases">
        <title>Whole genomes of Flavobacteriaceae.</title>
        <authorList>
            <person name="Stine C."/>
            <person name="Li C."/>
            <person name="Tadesse D."/>
        </authorList>
    </citation>
    <scope>NUCLEOTIDE SEQUENCE [LARGE SCALE GENOMIC DNA]</scope>
    <source>
        <strain evidence="2 3">CCUG 59446</strain>
    </source>
</reference>
<feature type="domain" description="HYR-like" evidence="1">
    <location>
        <begin position="198"/>
        <end position="269"/>
    </location>
</feature>
<keyword evidence="3" id="KW-1185">Reference proteome</keyword>
<organism evidence="2 3">
    <name type="scientific">Flavobacterium oncorhynchi</name>
    <dbReference type="NCBI Taxonomy" id="728056"/>
    <lineage>
        <taxon>Bacteria</taxon>
        <taxon>Pseudomonadati</taxon>
        <taxon>Bacteroidota</taxon>
        <taxon>Flavobacteriia</taxon>
        <taxon>Flavobacteriales</taxon>
        <taxon>Flavobacteriaceae</taxon>
        <taxon>Flavobacterium</taxon>
    </lineage>
</organism>
<proteinExistence type="predicted"/>
<dbReference type="EMBL" id="MUHA01000046">
    <property type="protein sequence ID" value="OXA93403.1"/>
    <property type="molecule type" value="Genomic_DNA"/>
</dbReference>
<evidence type="ECO:0000313" key="3">
    <source>
        <dbReference type="Proteomes" id="UP000198336"/>
    </source>
</evidence>
<dbReference type="Pfam" id="PF23237">
    <property type="entry name" value="HYR_4C"/>
    <property type="match status" value="2"/>
</dbReference>
<comment type="caution">
    <text evidence="2">The sequence shown here is derived from an EMBL/GenBank/DDBJ whole genome shotgun (WGS) entry which is preliminary data.</text>
</comment>
<evidence type="ECO:0000259" key="1">
    <source>
        <dbReference type="Pfam" id="PF23237"/>
    </source>
</evidence>
<name>A0A226HGK8_9FLAO</name>
<dbReference type="AlphaFoldDB" id="A0A226HGK8"/>
<sequence length="355" mass="36679">NLSGSITVNSLLALNGTESTLCAADGSGYVLNFIVKGQAPYTVTGTGAPGTWSGNNWTSGPITAGTNYNVSVRDAYACNTVVVADTAPICCVYEVTAPTFPATTITCYDQMPTVVNLTKTEFEALGNGDGSIGNIPCGVIEITAANGAAPSCNGNVIRTYTVTEYADLNGNKVRDLGEDTVLNTTVITQTFTLQRADFVMPADQGTTVACISAVKAPVVPVVKDNCGNILTASAPVISAVPSCNGVETYTYTFTDCAGHIHDWVYTYTIDNTVAPTGTAPADVTVQCIGDIPAANVNGILNVKGNCNNTVSVTVAETNNGGTGCKASPYIVTRTYTLTDCGGLQTQLVQKLTAVD</sequence>
<dbReference type="RefSeq" id="WP_165765153.1">
    <property type="nucleotide sequence ID" value="NZ_MUHA01000046.1"/>
</dbReference>
<feature type="domain" description="HYR-like" evidence="1">
    <location>
        <begin position="278"/>
        <end position="348"/>
    </location>
</feature>
<accession>A0A226HGK8</accession>
<gene>
    <name evidence="2" type="ORF">B0A75_20235</name>
</gene>
<feature type="non-terminal residue" evidence="2">
    <location>
        <position position="355"/>
    </location>
</feature>
<dbReference type="Proteomes" id="UP000198336">
    <property type="component" value="Unassembled WGS sequence"/>
</dbReference>
<evidence type="ECO:0000313" key="2">
    <source>
        <dbReference type="EMBL" id="OXA93403.1"/>
    </source>
</evidence>
<dbReference type="InterPro" id="IPR057078">
    <property type="entry name" value="HYR-4C"/>
</dbReference>
<feature type="non-terminal residue" evidence="2">
    <location>
        <position position="1"/>
    </location>
</feature>